<feature type="compositionally biased region" description="Basic and acidic residues" evidence="2">
    <location>
        <begin position="7"/>
        <end position="26"/>
    </location>
</feature>
<feature type="compositionally biased region" description="Basic and acidic residues" evidence="2">
    <location>
        <begin position="310"/>
        <end position="319"/>
    </location>
</feature>
<evidence type="ECO:0000313" key="4">
    <source>
        <dbReference type="Proteomes" id="UP000515211"/>
    </source>
</evidence>
<evidence type="ECO:0000256" key="2">
    <source>
        <dbReference type="SAM" id="MobiDB-lite"/>
    </source>
</evidence>
<feature type="region of interest" description="Disordered" evidence="2">
    <location>
        <begin position="424"/>
        <end position="451"/>
    </location>
</feature>
<feature type="compositionally biased region" description="Basic and acidic residues" evidence="2">
    <location>
        <begin position="55"/>
        <end position="64"/>
    </location>
</feature>
<dbReference type="Pfam" id="PF03732">
    <property type="entry name" value="Retrotrans_gag"/>
    <property type="match status" value="1"/>
</dbReference>
<evidence type="ECO:0000313" key="5">
    <source>
        <dbReference type="RefSeq" id="XP_015944279.1"/>
    </source>
</evidence>
<accession>A0A6P4BQX1</accession>
<feature type="compositionally biased region" description="Polar residues" evidence="2">
    <location>
        <begin position="742"/>
        <end position="751"/>
    </location>
</feature>
<feature type="region of interest" description="Disordered" evidence="2">
    <location>
        <begin position="119"/>
        <end position="138"/>
    </location>
</feature>
<feature type="compositionally biased region" description="Basic and acidic residues" evidence="2">
    <location>
        <begin position="327"/>
        <end position="346"/>
    </location>
</feature>
<feature type="region of interest" description="Disordered" evidence="2">
    <location>
        <begin position="1"/>
        <end position="68"/>
    </location>
</feature>
<dbReference type="RefSeq" id="XP_015944279.1">
    <property type="nucleotide sequence ID" value="XM_016088793.1"/>
</dbReference>
<feature type="region of interest" description="Disordered" evidence="2">
    <location>
        <begin position="310"/>
        <end position="351"/>
    </location>
</feature>
<feature type="region of interest" description="Disordered" evidence="2">
    <location>
        <begin position="727"/>
        <end position="754"/>
    </location>
</feature>
<feature type="compositionally biased region" description="Basic and acidic residues" evidence="2">
    <location>
        <begin position="119"/>
        <end position="131"/>
    </location>
</feature>
<organism evidence="4 5">
    <name type="scientific">Arachis duranensis</name>
    <name type="common">Wild peanut</name>
    <dbReference type="NCBI Taxonomy" id="130453"/>
    <lineage>
        <taxon>Eukaryota</taxon>
        <taxon>Viridiplantae</taxon>
        <taxon>Streptophyta</taxon>
        <taxon>Embryophyta</taxon>
        <taxon>Tracheophyta</taxon>
        <taxon>Spermatophyta</taxon>
        <taxon>Magnoliopsida</taxon>
        <taxon>eudicotyledons</taxon>
        <taxon>Gunneridae</taxon>
        <taxon>Pentapetalae</taxon>
        <taxon>rosids</taxon>
        <taxon>fabids</taxon>
        <taxon>Fabales</taxon>
        <taxon>Fabaceae</taxon>
        <taxon>Papilionoideae</taxon>
        <taxon>50 kb inversion clade</taxon>
        <taxon>dalbergioids sensu lato</taxon>
        <taxon>Dalbergieae</taxon>
        <taxon>Pterocarpus clade</taxon>
        <taxon>Arachis</taxon>
    </lineage>
</organism>
<dbReference type="Proteomes" id="UP000515211">
    <property type="component" value="Chromosome 10"/>
</dbReference>
<feature type="domain" description="Retrotransposon gag" evidence="3">
    <location>
        <begin position="190"/>
        <end position="281"/>
    </location>
</feature>
<dbReference type="PANTHER" id="PTHR33223">
    <property type="entry name" value="CCHC-TYPE DOMAIN-CONTAINING PROTEIN"/>
    <property type="match status" value="1"/>
</dbReference>
<feature type="compositionally biased region" description="Polar residues" evidence="2">
    <location>
        <begin position="27"/>
        <end position="37"/>
    </location>
</feature>
<sequence length="778" mass="89164">MTDNSPEDGHTASDSEQKNPDIKNNDTDLTLHQGTNDQYREGTSGLMNPKVNSSEGRESGKEGPPHAIELMGLVHSYQGRLEQLKQELEQQREAEQNLREEIERQKELEEKLLKLESSLRSRNSCGDREESPLEGEDPFSEDIMRAKVPRNFKSLDMNLYDGTTDPKHHLSNFKSWMYLADASDATRCKAFPTTLSKAAMKWFDSLPPRLVTSFEDLSRKFLMRFSIQKDKVKHAPSLLGVKQEVGEPLRDYMERFNKACLEIQYLPTEAVIIELVNGLREGPFSQSISKRHPTSLSDVQERAEKYINMEENARLREPSWRQGPPHSAKEKEREPKKKEEVSPDRPRRYHSYTPLKVSLGDVYREICNTERLPPPRPIKNKKGGSCVDYCEYHKMYSHSTNNCYDLKNVIERLAREGRLDRYLMERSDNHRKRKRDDEDRRDPPPQTPERYIHMISGGFAGGGLTKSSRKRHLKRVYQVENESPDLPTISFTKEDGQGIMLGHDDPVVITMILVNANLHRILVDQWSSADILFKPAFDKLGFDEMELKAYPDTLYGLGDMPIKPLGYIPLHTTFEKGENSKTLSINFIVINVGSTYNALIGRTMLNRLEAVVSIPHLCMKFPTPKGIATVRRDQKLARKCYNESLNLRGKNKEVHTIELGGIKAKEELRPQPGGRTEEVQIRKEEGENTNIGASLEGDLRQRLIKLLQDNSDLSAWKASDMPGIDPQLMSHSFQYTPDRDPYSSTGASSEQNELKWWRRKCKPSWRPTSSEKSSIQHG</sequence>
<dbReference type="PANTHER" id="PTHR33223:SF10">
    <property type="entry name" value="AMINOTRANSFERASE-LIKE PLANT MOBILE DOMAIN-CONTAINING PROTEIN"/>
    <property type="match status" value="1"/>
</dbReference>
<proteinExistence type="predicted"/>
<keyword evidence="1" id="KW-0175">Coiled coil</keyword>
<dbReference type="AlphaFoldDB" id="A0A6P4BQX1"/>
<reference evidence="5" key="2">
    <citation type="submission" date="2025-08" db="UniProtKB">
        <authorList>
            <consortium name="RefSeq"/>
        </authorList>
    </citation>
    <scope>IDENTIFICATION</scope>
    <source>
        <tissue evidence="5">Whole plant</tissue>
    </source>
</reference>
<dbReference type="KEGG" id="adu:107469410"/>
<gene>
    <name evidence="5" type="primary">LOC107469410</name>
</gene>
<protein>
    <submittedName>
        <fullName evidence="5">Uncharacterized protein LOC107469410</fullName>
    </submittedName>
</protein>
<feature type="coiled-coil region" evidence="1">
    <location>
        <begin position="74"/>
        <end position="118"/>
    </location>
</feature>
<dbReference type="InterPro" id="IPR005162">
    <property type="entry name" value="Retrotrans_gag_dom"/>
</dbReference>
<reference evidence="4" key="1">
    <citation type="journal article" date="2016" name="Nat. Genet.">
        <title>The genome sequences of Arachis duranensis and Arachis ipaensis, the diploid ancestors of cultivated peanut.</title>
        <authorList>
            <person name="Bertioli D.J."/>
            <person name="Cannon S.B."/>
            <person name="Froenicke L."/>
            <person name="Huang G."/>
            <person name="Farmer A.D."/>
            <person name="Cannon E.K."/>
            <person name="Liu X."/>
            <person name="Gao D."/>
            <person name="Clevenger J."/>
            <person name="Dash S."/>
            <person name="Ren L."/>
            <person name="Moretzsohn M.C."/>
            <person name="Shirasawa K."/>
            <person name="Huang W."/>
            <person name="Vidigal B."/>
            <person name="Abernathy B."/>
            <person name="Chu Y."/>
            <person name="Niederhuth C.E."/>
            <person name="Umale P."/>
            <person name="Araujo A.C."/>
            <person name="Kozik A."/>
            <person name="Kim K.D."/>
            <person name="Burow M.D."/>
            <person name="Varshney R.K."/>
            <person name="Wang X."/>
            <person name="Zhang X."/>
            <person name="Barkley N."/>
            <person name="Guimaraes P.M."/>
            <person name="Isobe S."/>
            <person name="Guo B."/>
            <person name="Liao B."/>
            <person name="Stalker H.T."/>
            <person name="Schmitz R.J."/>
            <person name="Scheffler B.E."/>
            <person name="Leal-Bertioli S.C."/>
            <person name="Xun X."/>
            <person name="Jackson S.A."/>
            <person name="Michelmore R."/>
            <person name="Ozias-Akins P."/>
        </authorList>
    </citation>
    <scope>NUCLEOTIDE SEQUENCE [LARGE SCALE GENOMIC DNA]</scope>
    <source>
        <strain evidence="4">cv. V14167</strain>
    </source>
</reference>
<keyword evidence="4" id="KW-1185">Reference proteome</keyword>
<dbReference type="GeneID" id="107469410"/>
<evidence type="ECO:0000256" key="1">
    <source>
        <dbReference type="SAM" id="Coils"/>
    </source>
</evidence>
<evidence type="ECO:0000259" key="3">
    <source>
        <dbReference type="Pfam" id="PF03732"/>
    </source>
</evidence>
<name>A0A6P4BQX1_ARADU</name>